<name>A0A5B2VI87_9BACT</name>
<keyword evidence="2" id="KW-1185">Reference proteome</keyword>
<reference evidence="1 2" key="1">
    <citation type="submission" date="2019-09" db="EMBL/GenBank/DDBJ databases">
        <title>Chitinophaga ginsengihumi sp. nov., isolated from soil of ginseng rhizosphere.</title>
        <authorList>
            <person name="Lee J."/>
        </authorList>
    </citation>
    <scope>NUCLEOTIDE SEQUENCE [LARGE SCALE GENOMIC DNA]</scope>
    <source>
        <strain evidence="1 2">BN140078</strain>
    </source>
</reference>
<dbReference type="EMBL" id="VUOC01000004">
    <property type="protein sequence ID" value="KAA2238625.1"/>
    <property type="molecule type" value="Genomic_DNA"/>
</dbReference>
<evidence type="ECO:0000313" key="2">
    <source>
        <dbReference type="Proteomes" id="UP000324611"/>
    </source>
</evidence>
<sequence length="80" mass="8144">MKNNVNSFMKKLKENPDGTISGGFGAIRGGFSLNPFTVNEACDNSKTCSGTNTGGCTNCGTCSGTTNSGTQCNNTGTCFA</sequence>
<dbReference type="Proteomes" id="UP000324611">
    <property type="component" value="Unassembled WGS sequence"/>
</dbReference>
<evidence type="ECO:0000313" key="1">
    <source>
        <dbReference type="EMBL" id="KAA2238625.1"/>
    </source>
</evidence>
<gene>
    <name evidence="1" type="ORF">F0L74_20590</name>
</gene>
<dbReference type="RefSeq" id="WP_149839804.1">
    <property type="nucleotide sequence ID" value="NZ_VUOC01000004.1"/>
</dbReference>
<dbReference type="AlphaFoldDB" id="A0A5B2VI87"/>
<organism evidence="1 2">
    <name type="scientific">Chitinophaga agrisoli</name>
    <dbReference type="NCBI Taxonomy" id="2607653"/>
    <lineage>
        <taxon>Bacteria</taxon>
        <taxon>Pseudomonadati</taxon>
        <taxon>Bacteroidota</taxon>
        <taxon>Chitinophagia</taxon>
        <taxon>Chitinophagales</taxon>
        <taxon>Chitinophagaceae</taxon>
        <taxon>Chitinophaga</taxon>
    </lineage>
</organism>
<comment type="caution">
    <text evidence="1">The sequence shown here is derived from an EMBL/GenBank/DDBJ whole genome shotgun (WGS) entry which is preliminary data.</text>
</comment>
<accession>A0A5B2VI87</accession>
<proteinExistence type="predicted"/>
<protein>
    <submittedName>
        <fullName evidence="1">Uncharacterized protein</fullName>
    </submittedName>
</protein>
<reference evidence="1 2" key="2">
    <citation type="submission" date="2019-09" db="EMBL/GenBank/DDBJ databases">
        <authorList>
            <person name="Jin C."/>
        </authorList>
    </citation>
    <scope>NUCLEOTIDE SEQUENCE [LARGE SCALE GENOMIC DNA]</scope>
    <source>
        <strain evidence="1 2">BN140078</strain>
    </source>
</reference>